<feature type="transmembrane region" description="Helical" evidence="1">
    <location>
        <begin position="21"/>
        <end position="42"/>
    </location>
</feature>
<evidence type="ECO:0000313" key="2">
    <source>
        <dbReference type="EMBL" id="KAF2229252.1"/>
    </source>
</evidence>
<keyword evidence="1" id="KW-1133">Transmembrane helix</keyword>
<keyword evidence="3" id="KW-1185">Reference proteome</keyword>
<keyword evidence="1" id="KW-0812">Transmembrane</keyword>
<accession>A0A6A6GTZ6</accession>
<keyword evidence="1" id="KW-0472">Membrane</keyword>
<evidence type="ECO:0000256" key="1">
    <source>
        <dbReference type="SAM" id="Phobius"/>
    </source>
</evidence>
<protein>
    <submittedName>
        <fullName evidence="2">Uncharacterized protein</fullName>
    </submittedName>
</protein>
<dbReference type="EMBL" id="ML991870">
    <property type="protein sequence ID" value="KAF2229252.1"/>
    <property type="molecule type" value="Genomic_DNA"/>
</dbReference>
<dbReference type="Proteomes" id="UP000800092">
    <property type="component" value="Unassembled WGS sequence"/>
</dbReference>
<evidence type="ECO:0000313" key="3">
    <source>
        <dbReference type="Proteomes" id="UP000800092"/>
    </source>
</evidence>
<dbReference type="AlphaFoldDB" id="A0A6A6GTZ6"/>
<name>A0A6A6GTZ6_VIRVR</name>
<proteinExistence type="predicted"/>
<organism evidence="2 3">
    <name type="scientific">Viridothelium virens</name>
    <name type="common">Speckled blister lichen</name>
    <name type="synonym">Trypethelium virens</name>
    <dbReference type="NCBI Taxonomy" id="1048519"/>
    <lineage>
        <taxon>Eukaryota</taxon>
        <taxon>Fungi</taxon>
        <taxon>Dikarya</taxon>
        <taxon>Ascomycota</taxon>
        <taxon>Pezizomycotina</taxon>
        <taxon>Dothideomycetes</taxon>
        <taxon>Dothideomycetes incertae sedis</taxon>
        <taxon>Trypetheliales</taxon>
        <taxon>Trypetheliaceae</taxon>
        <taxon>Viridothelium</taxon>
    </lineage>
</organism>
<sequence length="70" mass="8030">MLSKRKRRIPEVRKCIVRPGQITIMLLPMLLALILTGFNSVWTETESANAFHFELKGALLRIDDFCNSKP</sequence>
<reference evidence="2" key="1">
    <citation type="journal article" date="2020" name="Stud. Mycol.">
        <title>101 Dothideomycetes genomes: a test case for predicting lifestyles and emergence of pathogens.</title>
        <authorList>
            <person name="Haridas S."/>
            <person name="Albert R."/>
            <person name="Binder M."/>
            <person name="Bloem J."/>
            <person name="Labutti K."/>
            <person name="Salamov A."/>
            <person name="Andreopoulos B."/>
            <person name="Baker S."/>
            <person name="Barry K."/>
            <person name="Bills G."/>
            <person name="Bluhm B."/>
            <person name="Cannon C."/>
            <person name="Castanera R."/>
            <person name="Culley D."/>
            <person name="Daum C."/>
            <person name="Ezra D."/>
            <person name="Gonzalez J."/>
            <person name="Henrissat B."/>
            <person name="Kuo A."/>
            <person name="Liang C."/>
            <person name="Lipzen A."/>
            <person name="Lutzoni F."/>
            <person name="Magnuson J."/>
            <person name="Mondo S."/>
            <person name="Nolan M."/>
            <person name="Ohm R."/>
            <person name="Pangilinan J."/>
            <person name="Park H.-J."/>
            <person name="Ramirez L."/>
            <person name="Alfaro M."/>
            <person name="Sun H."/>
            <person name="Tritt A."/>
            <person name="Yoshinaga Y."/>
            <person name="Zwiers L.-H."/>
            <person name="Turgeon B."/>
            <person name="Goodwin S."/>
            <person name="Spatafora J."/>
            <person name="Crous P."/>
            <person name="Grigoriev I."/>
        </authorList>
    </citation>
    <scope>NUCLEOTIDE SEQUENCE</scope>
    <source>
        <strain evidence="2">Tuck. ex Michener</strain>
    </source>
</reference>
<gene>
    <name evidence="2" type="ORF">EV356DRAFT_496346</name>
</gene>